<dbReference type="Proteomes" id="UP000620124">
    <property type="component" value="Unassembled WGS sequence"/>
</dbReference>
<proteinExistence type="predicted"/>
<dbReference type="EMBL" id="JACAZI010000004">
    <property type="protein sequence ID" value="KAF7362707.1"/>
    <property type="molecule type" value="Genomic_DNA"/>
</dbReference>
<comment type="caution">
    <text evidence="1">The sequence shown here is derived from an EMBL/GenBank/DDBJ whole genome shotgun (WGS) entry which is preliminary data.</text>
</comment>
<dbReference type="AlphaFoldDB" id="A0A8H6YPY6"/>
<name>A0A8H6YPY6_9AGAR</name>
<dbReference type="OrthoDB" id="2926612at2759"/>
<accession>A0A8H6YPY6</accession>
<evidence type="ECO:0000313" key="1">
    <source>
        <dbReference type="EMBL" id="KAF7362707.1"/>
    </source>
</evidence>
<sequence>MTTIDTTKVVSKDQFDAAVAAAFQKTSGRIETPAEDIQILAKLLGVSPGTLGGTAVGFPKGEEACRHCGRAFSFLDVAETGLRAHSKEFLVDVMTGKYGYIVNPASQPFNCHKCGKKCPVHPMYICPDPPDYLCAPG</sequence>
<organism evidence="1 2">
    <name type="scientific">Mycena venus</name>
    <dbReference type="NCBI Taxonomy" id="2733690"/>
    <lineage>
        <taxon>Eukaryota</taxon>
        <taxon>Fungi</taxon>
        <taxon>Dikarya</taxon>
        <taxon>Basidiomycota</taxon>
        <taxon>Agaricomycotina</taxon>
        <taxon>Agaricomycetes</taxon>
        <taxon>Agaricomycetidae</taxon>
        <taxon>Agaricales</taxon>
        <taxon>Marasmiineae</taxon>
        <taxon>Mycenaceae</taxon>
        <taxon>Mycena</taxon>
    </lineage>
</organism>
<keyword evidence="2" id="KW-1185">Reference proteome</keyword>
<evidence type="ECO:0000313" key="2">
    <source>
        <dbReference type="Proteomes" id="UP000620124"/>
    </source>
</evidence>
<reference evidence="1" key="1">
    <citation type="submission" date="2020-05" db="EMBL/GenBank/DDBJ databases">
        <title>Mycena genomes resolve the evolution of fungal bioluminescence.</title>
        <authorList>
            <person name="Tsai I.J."/>
        </authorList>
    </citation>
    <scope>NUCLEOTIDE SEQUENCE</scope>
    <source>
        <strain evidence="1">CCC161011</strain>
    </source>
</reference>
<gene>
    <name evidence="1" type="ORF">MVEN_00620000</name>
</gene>
<protein>
    <submittedName>
        <fullName evidence="1">Uncharacterized protein</fullName>
    </submittedName>
</protein>